<dbReference type="Pfam" id="PF14903">
    <property type="entry name" value="WG_beta_rep"/>
    <property type="match status" value="2"/>
</dbReference>
<gene>
    <name evidence="2" type="ORF">CBG49_13200</name>
</gene>
<keyword evidence="1" id="KW-0732">Signal</keyword>
<accession>A0A1Z4BRQ3</accession>
<evidence type="ECO:0000256" key="1">
    <source>
        <dbReference type="SAM" id="SignalP"/>
    </source>
</evidence>
<reference evidence="3" key="1">
    <citation type="submission" date="2017-06" db="EMBL/GenBank/DDBJ databases">
        <title>Complete genome sequence of Capnocytophaga sp. KCOM 1579 (=ChDC OS43) isolated from a human refractory periapical abscess lesion.</title>
        <authorList>
            <person name="Kook J.-K."/>
            <person name="Park S.-N."/>
            <person name="Lim Y.K."/>
            <person name="Roh H."/>
        </authorList>
    </citation>
    <scope>NUCLEOTIDE SEQUENCE [LARGE SCALE GENOMIC DNA]</scope>
    <source>
        <strain evidence="3">ChDC OS43</strain>
    </source>
</reference>
<dbReference type="PANTHER" id="PTHR37841">
    <property type="entry name" value="GLR2918 PROTEIN"/>
    <property type="match status" value="1"/>
</dbReference>
<evidence type="ECO:0000313" key="3">
    <source>
        <dbReference type="Proteomes" id="UP000197007"/>
    </source>
</evidence>
<dbReference type="AlphaFoldDB" id="A0A1Z4BRQ3"/>
<feature type="signal peptide" evidence="1">
    <location>
        <begin position="1"/>
        <end position="21"/>
    </location>
</feature>
<dbReference type="PROSITE" id="PS51257">
    <property type="entry name" value="PROKAR_LIPOPROTEIN"/>
    <property type="match status" value="1"/>
</dbReference>
<dbReference type="Proteomes" id="UP000197007">
    <property type="component" value="Chromosome"/>
</dbReference>
<dbReference type="EMBL" id="CP022022">
    <property type="protein sequence ID" value="ASF43966.1"/>
    <property type="molecule type" value="Genomic_DNA"/>
</dbReference>
<evidence type="ECO:0008006" key="4">
    <source>
        <dbReference type="Google" id="ProtNLM"/>
    </source>
</evidence>
<dbReference type="PANTHER" id="PTHR37841:SF1">
    <property type="entry name" value="DUF3298 DOMAIN-CONTAINING PROTEIN"/>
    <property type="match status" value="1"/>
</dbReference>
<dbReference type="KEGG" id="capn:CBG49_13200"/>
<keyword evidence="3" id="KW-1185">Reference proteome</keyword>
<name>A0A1Z4BRQ3_9FLAO</name>
<protein>
    <recommendedName>
        <fullName evidence="4">WG repeat-containing protein</fullName>
    </recommendedName>
</protein>
<dbReference type="InterPro" id="IPR032774">
    <property type="entry name" value="WG_beta_rep"/>
</dbReference>
<sequence>MKKLFCLIPFLLIVACSSTKMDMSVLNNRTYYAYSYETDGSKGNCFTFLPYSYLDKEGIPMRFQLQFKGDSLHVNYEIFKEGKVLTGTKSIKGKLKKDGWKYVSRSLLPFFPIYLYSSVYKVLIYPNIENDMRVDTYSSTGGCLFLFCAGGTGYSSLNTYKNEEDIQTAIPYIENGKFGIKRQGKIIVPACYDHIDIFDKGIARVKKDSLWGTIDNRGKIVIPVEYKVLEKEYYTTPELFLVEKDKRWGFLNEQGETVLPIIYDVIDRLGSNFNLYLGDKRGYFKYYKGKEDESRFIPACYTAINESTLWSNYTLVYDGDTILFVDKEGNEYDAVTNEVRAIDAFFGYPQRDSEVKIGDKYYRPNIESKRPPRKE</sequence>
<dbReference type="RefSeq" id="WP_088594835.1">
    <property type="nucleotide sequence ID" value="NZ_CP022022.1"/>
</dbReference>
<proteinExistence type="predicted"/>
<feature type="chain" id="PRO_5013165070" description="WG repeat-containing protein" evidence="1">
    <location>
        <begin position="22"/>
        <end position="375"/>
    </location>
</feature>
<evidence type="ECO:0000313" key="2">
    <source>
        <dbReference type="EMBL" id="ASF43966.1"/>
    </source>
</evidence>
<organism evidence="2 3">
    <name type="scientific">Capnocytophaga endodontalis</name>
    <dbReference type="NCBI Taxonomy" id="2708117"/>
    <lineage>
        <taxon>Bacteria</taxon>
        <taxon>Pseudomonadati</taxon>
        <taxon>Bacteroidota</taxon>
        <taxon>Flavobacteriia</taxon>
        <taxon>Flavobacteriales</taxon>
        <taxon>Flavobacteriaceae</taxon>
        <taxon>Capnocytophaga</taxon>
    </lineage>
</organism>